<dbReference type="InterPro" id="IPR001451">
    <property type="entry name" value="Hexapep"/>
</dbReference>
<proteinExistence type="predicted"/>
<dbReference type="Pfam" id="PF00132">
    <property type="entry name" value="Hexapep"/>
    <property type="match status" value="1"/>
</dbReference>
<evidence type="ECO:0000313" key="2">
    <source>
        <dbReference type="Proteomes" id="UP000218896"/>
    </source>
</evidence>
<sequence length="180" mass="19351">MIYELEDRRPEIRGDGHFIADNATIIGSVLLEARSSVWFNAVIRGDNDLMTIGEDSNVQDGAVLHTDPSLPLTLGRGVTVGHQAMLHGCDVGDYSLIGINAVVLNRARIGRYCLIGANTLIPEGMEVPDGSMVVGSPGVIKRTLSDEHKAMLEYSAAHYVENAERYRTALKAAFGAGDQG</sequence>
<name>A0A2A2F6J2_9GAMM</name>
<accession>A0A2A2F6J2</accession>
<dbReference type="CDD" id="cd04645">
    <property type="entry name" value="LbH_gamma_CA_like"/>
    <property type="match status" value="1"/>
</dbReference>
<dbReference type="PANTHER" id="PTHR13061">
    <property type="entry name" value="DYNACTIN SUBUNIT P25"/>
    <property type="match status" value="1"/>
</dbReference>
<gene>
    <name evidence="1" type="ORF">CK501_11295</name>
</gene>
<protein>
    <submittedName>
        <fullName evidence="1">Gamma carbonic anhydrase family protein</fullName>
    </submittedName>
</protein>
<dbReference type="SUPFAM" id="SSF51161">
    <property type="entry name" value="Trimeric LpxA-like enzymes"/>
    <property type="match status" value="1"/>
</dbReference>
<dbReference type="InterPro" id="IPR050484">
    <property type="entry name" value="Transf_Hexapept/Carb_Anhydrase"/>
</dbReference>
<dbReference type="EMBL" id="NSKD01000004">
    <property type="protein sequence ID" value="PAU80215.1"/>
    <property type="molecule type" value="Genomic_DNA"/>
</dbReference>
<evidence type="ECO:0000313" key="1">
    <source>
        <dbReference type="EMBL" id="PAU80215.1"/>
    </source>
</evidence>
<dbReference type="RefSeq" id="WP_095617832.1">
    <property type="nucleotide sequence ID" value="NZ_NSKD01000004.1"/>
</dbReference>
<dbReference type="PANTHER" id="PTHR13061:SF29">
    <property type="entry name" value="GAMMA CARBONIC ANHYDRASE-LIKE 1, MITOCHONDRIAL-RELATED"/>
    <property type="match status" value="1"/>
</dbReference>
<keyword evidence="2" id="KW-1185">Reference proteome</keyword>
<dbReference type="InterPro" id="IPR011004">
    <property type="entry name" value="Trimer_LpxA-like_sf"/>
</dbReference>
<dbReference type="InterPro" id="IPR047324">
    <property type="entry name" value="LbH_gamma_CA-like"/>
</dbReference>
<organism evidence="1 2">
    <name type="scientific">Halovibrio salipaludis</name>
    <dbReference type="NCBI Taxonomy" id="2032626"/>
    <lineage>
        <taxon>Bacteria</taxon>
        <taxon>Pseudomonadati</taxon>
        <taxon>Pseudomonadota</taxon>
        <taxon>Gammaproteobacteria</taxon>
        <taxon>Oceanospirillales</taxon>
        <taxon>Halomonadaceae</taxon>
        <taxon>Halovibrio</taxon>
    </lineage>
</organism>
<reference evidence="1 2" key="1">
    <citation type="submission" date="2017-08" db="EMBL/GenBank/DDBJ databases">
        <title>Halovibrio sewagensis sp. nov., isolated from wastewater of high salinity.</title>
        <authorList>
            <person name="Dong X."/>
            <person name="Zhang G."/>
        </authorList>
    </citation>
    <scope>NUCLEOTIDE SEQUENCE [LARGE SCALE GENOMIC DNA]</scope>
    <source>
        <strain evidence="1 2">YL5-2</strain>
    </source>
</reference>
<dbReference type="OrthoDB" id="9803036at2"/>
<comment type="caution">
    <text evidence="1">The sequence shown here is derived from an EMBL/GenBank/DDBJ whole genome shotgun (WGS) entry which is preliminary data.</text>
</comment>
<dbReference type="Proteomes" id="UP000218896">
    <property type="component" value="Unassembled WGS sequence"/>
</dbReference>
<dbReference type="AlphaFoldDB" id="A0A2A2F6J2"/>
<dbReference type="Gene3D" id="2.160.10.10">
    <property type="entry name" value="Hexapeptide repeat proteins"/>
    <property type="match status" value="1"/>
</dbReference>